<protein>
    <recommendedName>
        <fullName evidence="5">Transmembrane protein</fullName>
    </recommendedName>
</protein>
<keyword evidence="2" id="KW-0812">Transmembrane</keyword>
<feature type="compositionally biased region" description="Low complexity" evidence="1">
    <location>
        <begin position="185"/>
        <end position="198"/>
    </location>
</feature>
<evidence type="ECO:0000256" key="2">
    <source>
        <dbReference type="SAM" id="Phobius"/>
    </source>
</evidence>
<feature type="region of interest" description="Disordered" evidence="1">
    <location>
        <begin position="1"/>
        <end position="214"/>
    </location>
</feature>
<organism evidence="3 4">
    <name type="scientific">Gordonia araii NBRC 100433</name>
    <dbReference type="NCBI Taxonomy" id="1073574"/>
    <lineage>
        <taxon>Bacteria</taxon>
        <taxon>Bacillati</taxon>
        <taxon>Actinomycetota</taxon>
        <taxon>Actinomycetes</taxon>
        <taxon>Mycobacteriales</taxon>
        <taxon>Gordoniaceae</taxon>
        <taxon>Gordonia</taxon>
    </lineage>
</organism>
<dbReference type="AlphaFoldDB" id="G7H1F1"/>
<sequence length="434" mass="46869">MAKDDPESRPIPVSELLARRREEAAATEETGEIPRVAFPRSANPVPQRAARPQADTAAASISRTASGMPAYTPVQPAASPAQPQVDDEANRVTGVIPTVEPAVAKSASAEPAPQPEQSDPATGSFLRSDDDVDFESYRNFDDIVEEEPQERKRGLFGRKRDKGKRDATAHGKGDRARAQRRESATESGATTAARAPEPAVEEVDTRAVRAASAQEYDTEVVEVVETGVPSGPTALAGETEMLAPVAADDLYEDEIPVVSQPLVDPFTGRFVAPQNGGASRSAHSTREAEKDDDGPAIVPSVTRRTHRSEDVTQEETPKPRKQTRQHRQDRQQESDTAIVDEEPLASRHSPTMQWVIVIGQALAGLLVGAAGFWGFVQLWRWNVYFALVLSAVVIFGIVTLVHLVRRRHDLSTTLLALGVGLIITLGPLILLATS</sequence>
<dbReference type="EMBL" id="BAEE01000045">
    <property type="protein sequence ID" value="GAB09676.1"/>
    <property type="molecule type" value="Genomic_DNA"/>
</dbReference>
<dbReference type="STRING" id="1073574.GOARA_045_00300"/>
<proteinExistence type="predicted"/>
<feature type="compositionally biased region" description="Basic and acidic residues" evidence="1">
    <location>
        <begin position="163"/>
        <end position="184"/>
    </location>
</feature>
<keyword evidence="2" id="KW-1133">Transmembrane helix</keyword>
<dbReference type="OrthoDB" id="4382213at2"/>
<name>G7H1F1_9ACTN</name>
<comment type="caution">
    <text evidence="3">The sequence shown here is derived from an EMBL/GenBank/DDBJ whole genome shotgun (WGS) entry which is preliminary data.</text>
</comment>
<evidence type="ECO:0000313" key="3">
    <source>
        <dbReference type="EMBL" id="GAB09676.1"/>
    </source>
</evidence>
<feature type="compositionally biased region" description="Low complexity" evidence="1">
    <location>
        <begin position="46"/>
        <end position="59"/>
    </location>
</feature>
<keyword evidence="2" id="KW-0472">Membrane</keyword>
<feature type="compositionally biased region" description="Low complexity" evidence="1">
    <location>
        <begin position="75"/>
        <end position="84"/>
    </location>
</feature>
<accession>G7H1F1</accession>
<dbReference type="RefSeq" id="WP_007321751.1">
    <property type="nucleotide sequence ID" value="NZ_BAEE01000045.1"/>
</dbReference>
<feature type="region of interest" description="Disordered" evidence="1">
    <location>
        <begin position="268"/>
        <end position="343"/>
    </location>
</feature>
<reference evidence="3 4" key="1">
    <citation type="submission" date="2011-11" db="EMBL/GenBank/DDBJ databases">
        <title>Whole genome shotgun sequence of Gordonia araii NBRC 100433.</title>
        <authorList>
            <person name="Yoshida Y."/>
            <person name="Hosoyama A."/>
            <person name="Tsuchikane K."/>
            <person name="Katsumata H."/>
            <person name="Yamazaki S."/>
            <person name="Fujita N."/>
        </authorList>
    </citation>
    <scope>NUCLEOTIDE SEQUENCE [LARGE SCALE GENOMIC DNA]</scope>
    <source>
        <strain evidence="3 4">NBRC 100433</strain>
    </source>
</reference>
<gene>
    <name evidence="3" type="ORF">GOARA_045_00300</name>
</gene>
<feature type="compositionally biased region" description="Basic and acidic residues" evidence="1">
    <location>
        <begin position="307"/>
        <end position="318"/>
    </location>
</feature>
<keyword evidence="4" id="KW-1185">Reference proteome</keyword>
<feature type="transmembrane region" description="Helical" evidence="2">
    <location>
        <begin position="413"/>
        <end position="432"/>
    </location>
</feature>
<evidence type="ECO:0008006" key="5">
    <source>
        <dbReference type="Google" id="ProtNLM"/>
    </source>
</evidence>
<evidence type="ECO:0000313" key="4">
    <source>
        <dbReference type="Proteomes" id="UP000035088"/>
    </source>
</evidence>
<feature type="transmembrane region" description="Helical" evidence="2">
    <location>
        <begin position="381"/>
        <end position="401"/>
    </location>
</feature>
<evidence type="ECO:0000256" key="1">
    <source>
        <dbReference type="SAM" id="MobiDB-lite"/>
    </source>
</evidence>
<feature type="transmembrane region" description="Helical" evidence="2">
    <location>
        <begin position="354"/>
        <end position="375"/>
    </location>
</feature>
<dbReference type="Proteomes" id="UP000035088">
    <property type="component" value="Unassembled WGS sequence"/>
</dbReference>